<reference evidence="1 2" key="4">
    <citation type="journal article" date="2018" name="Environ. Microbiol. Rep.">
        <title>Phylogenetic distribution of roseobacticides in the Roseobacter group and their effect on microalgae.</title>
        <authorList>
            <person name="Sonnenschein E.C."/>
            <person name="Phippen C.B."/>
            <person name="Bentzon-Tilia M."/>
            <person name="Rasmussen S.A."/>
            <person name="Nielsen K.F."/>
            <person name="Gram L."/>
        </authorList>
    </citation>
    <scope>NUCLEOTIDE SEQUENCE [LARGE SCALE GENOMIC DNA]</scope>
    <source>
        <strain evidence="1 2">P36</strain>
    </source>
</reference>
<organism evidence="1 2">
    <name type="scientific">Phaeobacter piscinae</name>
    <dbReference type="NCBI Taxonomy" id="1580596"/>
    <lineage>
        <taxon>Bacteria</taxon>
        <taxon>Pseudomonadati</taxon>
        <taxon>Pseudomonadota</taxon>
        <taxon>Alphaproteobacteria</taxon>
        <taxon>Rhodobacterales</taxon>
        <taxon>Roseobacteraceae</taxon>
        <taxon>Phaeobacter</taxon>
    </lineage>
</organism>
<protein>
    <submittedName>
        <fullName evidence="1">Uncharacterized protein</fullName>
    </submittedName>
</protein>
<accession>A0ABM6PKF3</accession>
<reference evidence="1 2" key="2">
    <citation type="journal article" date="2017" name="Genome Biol. Evol.">
        <title>Trajectories and Drivers of Genome Evolution in Surface-Associated Marine Phaeobacter.</title>
        <authorList>
            <person name="Freese H.M."/>
            <person name="Sikorski J."/>
            <person name="Bunk B."/>
            <person name="Scheuner C."/>
            <person name="Meier-Kolthoff J.P."/>
            <person name="Sproer C."/>
            <person name="Gram L."/>
            <person name="Overmann J."/>
        </authorList>
    </citation>
    <scope>NUCLEOTIDE SEQUENCE [LARGE SCALE GENOMIC DNA]</scope>
    <source>
        <strain evidence="1 2">P36</strain>
    </source>
</reference>
<keyword evidence="1" id="KW-0614">Plasmid</keyword>
<reference evidence="1 2" key="3">
    <citation type="journal article" date="2017" name="Int. J. Syst. Evol. Microbiol.">
        <title>Adaptation of Surface-Associated Bacteria to the Open Ocean: A Genomically Distinct Subpopulation of Phaeobacter gallaeciensis Colonizes Pacific Mesozooplankton.</title>
        <authorList>
            <person name="Freese H.M."/>
            <person name="Methner A."/>
            <person name="Overmann J."/>
        </authorList>
    </citation>
    <scope>NUCLEOTIDE SEQUENCE [LARGE SCALE GENOMIC DNA]</scope>
    <source>
        <strain evidence="1 2">P36</strain>
    </source>
</reference>
<reference evidence="1 2" key="1">
    <citation type="journal article" date="2017" name="Front. Microbiol.">
        <title>Phaeobacter piscinae sp. nov., a species of the Roseobacter group and potential aquaculture probiont.</title>
        <authorList>
            <person name="Sonnenschein E.C."/>
            <person name="Phippen C.B.W."/>
            <person name="Nielsen K.F."/>
            <person name="Mateiu R.V."/>
            <person name="Melchiorsen J."/>
            <person name="Gram L."/>
            <person name="Overmann J."/>
            <person name="Freese H.M."/>
        </authorList>
    </citation>
    <scope>NUCLEOTIDE SEQUENCE [LARGE SCALE GENOMIC DNA]</scope>
    <source>
        <strain evidence="1 2">P36</strain>
    </source>
</reference>
<name>A0ABM6PKF3_9RHOB</name>
<geneLocation type="plasmid" evidence="1 2">
    <name>pP36_f</name>
</geneLocation>
<keyword evidence="2" id="KW-1185">Reference proteome</keyword>
<dbReference type="Proteomes" id="UP000218891">
    <property type="component" value="Plasmid pP36_f"/>
</dbReference>
<proteinExistence type="predicted"/>
<dbReference type="EMBL" id="CP010649">
    <property type="protein sequence ID" value="ATG38122.1"/>
    <property type="molecule type" value="Genomic_DNA"/>
</dbReference>
<evidence type="ECO:0000313" key="2">
    <source>
        <dbReference type="Proteomes" id="UP000218891"/>
    </source>
</evidence>
<evidence type="ECO:0000313" key="1">
    <source>
        <dbReference type="EMBL" id="ATG38122.1"/>
    </source>
</evidence>
<gene>
    <name evidence="1" type="ORF">PhaeoP36_04047</name>
</gene>
<sequence>MPYGQPVLADLKQKSTASFVLRWVVEHPGGLGGPEPTTVHYRAVPNLRNLKITVVASETGRNRAQQRGTGVCAAGR</sequence>